<dbReference type="Proteomes" id="UP000324800">
    <property type="component" value="Unassembled WGS sequence"/>
</dbReference>
<dbReference type="OrthoDB" id="5545019at2759"/>
<name>A0A5J4TPT6_9EUKA</name>
<evidence type="ECO:0000313" key="1">
    <source>
        <dbReference type="EMBL" id="KAA6359903.1"/>
    </source>
</evidence>
<dbReference type="EMBL" id="SNRW01027726">
    <property type="protein sequence ID" value="KAA6359903.1"/>
    <property type="molecule type" value="Genomic_DNA"/>
</dbReference>
<evidence type="ECO:0000313" key="2">
    <source>
        <dbReference type="Proteomes" id="UP000324800"/>
    </source>
</evidence>
<protein>
    <submittedName>
        <fullName evidence="1">Uncharacterized protein</fullName>
    </submittedName>
</protein>
<organism evidence="1 2">
    <name type="scientific">Streblomastix strix</name>
    <dbReference type="NCBI Taxonomy" id="222440"/>
    <lineage>
        <taxon>Eukaryota</taxon>
        <taxon>Metamonada</taxon>
        <taxon>Preaxostyla</taxon>
        <taxon>Oxymonadida</taxon>
        <taxon>Streblomastigidae</taxon>
        <taxon>Streblomastix</taxon>
    </lineage>
</organism>
<proteinExistence type="predicted"/>
<dbReference type="AlphaFoldDB" id="A0A5J4TPT6"/>
<comment type="caution">
    <text evidence="1">The sequence shown here is derived from an EMBL/GenBank/DDBJ whole genome shotgun (WGS) entry which is preliminary data.</text>
</comment>
<sequence length="72" mass="8179">KINQNPDAPVKLALTGLGRITRVDSGFQSVLFRLFTKIVDANIFIKMTAYVTPPILRAIKLKDMLQYDKKNE</sequence>
<reference evidence="1 2" key="1">
    <citation type="submission" date="2019-03" db="EMBL/GenBank/DDBJ databases">
        <title>Single cell metagenomics reveals metabolic interactions within the superorganism composed of flagellate Streblomastix strix and complex community of Bacteroidetes bacteria on its surface.</title>
        <authorList>
            <person name="Treitli S.C."/>
            <person name="Kolisko M."/>
            <person name="Husnik F."/>
            <person name="Keeling P."/>
            <person name="Hampl V."/>
        </authorList>
    </citation>
    <scope>NUCLEOTIDE SEQUENCE [LARGE SCALE GENOMIC DNA]</scope>
    <source>
        <strain evidence="1">ST1C</strain>
    </source>
</reference>
<accession>A0A5J4TPT6</accession>
<gene>
    <name evidence="1" type="ORF">EZS28_044570</name>
</gene>
<feature type="non-terminal residue" evidence="1">
    <location>
        <position position="1"/>
    </location>
</feature>